<accession>A0AAE1BDY6</accession>
<dbReference type="EMBL" id="JAWDGP010000016">
    <property type="protein sequence ID" value="KAK3804363.1"/>
    <property type="molecule type" value="Genomic_DNA"/>
</dbReference>
<reference evidence="1" key="1">
    <citation type="journal article" date="2023" name="G3 (Bethesda)">
        <title>A reference genome for the long-term kleptoplast-retaining sea slug Elysia crispata morphotype clarki.</title>
        <authorList>
            <person name="Eastman K.E."/>
            <person name="Pendleton A.L."/>
            <person name="Shaikh M.A."/>
            <person name="Suttiyut T."/>
            <person name="Ogas R."/>
            <person name="Tomko P."/>
            <person name="Gavelis G."/>
            <person name="Widhalm J.R."/>
            <person name="Wisecaver J.H."/>
        </authorList>
    </citation>
    <scope>NUCLEOTIDE SEQUENCE</scope>
    <source>
        <strain evidence="1">ECLA1</strain>
    </source>
</reference>
<evidence type="ECO:0000313" key="1">
    <source>
        <dbReference type="EMBL" id="KAK3804363.1"/>
    </source>
</evidence>
<dbReference type="AlphaFoldDB" id="A0AAE1BDY6"/>
<protein>
    <submittedName>
        <fullName evidence="1">Uncharacterized protein</fullName>
    </submittedName>
</protein>
<dbReference type="Proteomes" id="UP001283361">
    <property type="component" value="Unassembled WGS sequence"/>
</dbReference>
<gene>
    <name evidence="1" type="ORF">RRG08_059333</name>
</gene>
<evidence type="ECO:0000313" key="2">
    <source>
        <dbReference type="Proteomes" id="UP001283361"/>
    </source>
</evidence>
<sequence length="132" mass="15070">MFVFVVVYKDAKTKAALLRTDNSFPTIAWVDEKDEDLVRVYLSPLGLKKNVSQGFGVAAREPRYRSFRRHGSADDNSLGQTLGGYSCEYDVIEEFRSFPILRAISTAQIFVFDVRVCLGLEWRDGRETRHAD</sequence>
<name>A0AAE1BDY6_9GAST</name>
<comment type="caution">
    <text evidence="1">The sequence shown here is derived from an EMBL/GenBank/DDBJ whole genome shotgun (WGS) entry which is preliminary data.</text>
</comment>
<keyword evidence="2" id="KW-1185">Reference proteome</keyword>
<organism evidence="1 2">
    <name type="scientific">Elysia crispata</name>
    <name type="common">lettuce slug</name>
    <dbReference type="NCBI Taxonomy" id="231223"/>
    <lineage>
        <taxon>Eukaryota</taxon>
        <taxon>Metazoa</taxon>
        <taxon>Spiralia</taxon>
        <taxon>Lophotrochozoa</taxon>
        <taxon>Mollusca</taxon>
        <taxon>Gastropoda</taxon>
        <taxon>Heterobranchia</taxon>
        <taxon>Euthyneura</taxon>
        <taxon>Panpulmonata</taxon>
        <taxon>Sacoglossa</taxon>
        <taxon>Placobranchoidea</taxon>
        <taxon>Plakobranchidae</taxon>
        <taxon>Elysia</taxon>
    </lineage>
</organism>
<proteinExistence type="predicted"/>